<feature type="repeat" description="Cell wall-binding" evidence="2">
    <location>
        <begin position="693"/>
        <end position="712"/>
    </location>
</feature>
<keyword evidence="5" id="KW-1185">Reference proteome</keyword>
<organism evidence="4 5">
    <name type="scientific">Clostridium weizhouense</name>
    <dbReference type="NCBI Taxonomy" id="2859781"/>
    <lineage>
        <taxon>Bacteria</taxon>
        <taxon>Bacillati</taxon>
        <taxon>Bacillota</taxon>
        <taxon>Clostridia</taxon>
        <taxon>Eubacteriales</taxon>
        <taxon>Clostridiaceae</taxon>
        <taxon>Clostridium</taxon>
    </lineage>
</organism>
<accession>A0ABS7ANN7</accession>
<dbReference type="Proteomes" id="UP001519921">
    <property type="component" value="Unassembled WGS sequence"/>
</dbReference>
<evidence type="ECO:0000256" key="1">
    <source>
        <dbReference type="ARBA" id="ARBA00022737"/>
    </source>
</evidence>
<feature type="repeat" description="Cell wall-binding" evidence="2">
    <location>
        <begin position="713"/>
        <end position="732"/>
    </location>
</feature>
<dbReference type="Pfam" id="PF01473">
    <property type="entry name" value="Choline_bind_1"/>
    <property type="match status" value="4"/>
</dbReference>
<comment type="caution">
    <text evidence="4">The sequence shown here is derived from an EMBL/GenBank/DDBJ whole genome shotgun (WGS) entry which is preliminary data.</text>
</comment>
<name>A0ABS7ANN7_9CLOT</name>
<evidence type="ECO:0000256" key="2">
    <source>
        <dbReference type="PROSITE-ProRule" id="PRU00591"/>
    </source>
</evidence>
<feature type="repeat" description="Cell wall-binding" evidence="2">
    <location>
        <begin position="673"/>
        <end position="692"/>
    </location>
</feature>
<feature type="repeat" description="Cell wall-binding" evidence="2">
    <location>
        <begin position="733"/>
        <end position="752"/>
    </location>
</feature>
<feature type="signal peptide" evidence="3">
    <location>
        <begin position="1"/>
        <end position="29"/>
    </location>
</feature>
<proteinExistence type="predicted"/>
<dbReference type="RefSeq" id="WP_219779409.1">
    <property type="nucleotide sequence ID" value="NZ_JAHXPT010000006.1"/>
</dbReference>
<sequence length="771" mass="84947">MIKRANKITSLLLVAAAVTSLVPATGVNAASYKRIESKDGTIYSAQAYKDGKFIIDGNVKDEDTEAVYFLNNGKYSELKDIDTGSEFTGIFAEKNLQFDDDDYSVDLSTGKVYDDGLRDENKDDAATSLRKKIKNKADDRYSDHDTLKNNLEELKGSKYGETWYKTTYKADYITNGATDKDSELTVYTDVKGNYIDADYNLGKVRVRADGKSVNIENTDDKYNVGDNKKALSAKVSDADVIAQDSNNIYRTATITINVDNSLVTDGTAANLTINDIKEAVNAVEGVNVEGSVKKAIKDQVDNEASLEGATVETVKTTAAAVTVVTPEANKLTDGKTTLQEIKDALTAGATGIVKAVQDAIVNAAQNAYDAETDVAQKDAKAIAAANAAKAQIIADATEIQNAANNAKGIGTSKVTLEEINGVKIDEHSDVFKKSADGSSVSFEVIQKISKAQASKDIDGAKYAKTVNNYVISDKDADREELLGGEFTAVNGKLIEYKVDGENINAQTISLKSRSGHYYTDISKDSDQDLENETSFDIDVDGNLWALNGGFVYKWDNDEDWDKVYKVDGSMEKISVYDKDNMVVWNEDDEVYSVIDGKSDSGSETDPDIKTGWDQDVNGNWIFFDTAGNQIKNNWVNSNGKYYYMDYNGIMQSNKWVCPYGNWYYLNADGSMAHSGWLNDRGNWYYLNGNGNMLTGWQYVNGTWYFMQESGAMKTGWLNDRGNWYYLNSNGSMKTGWLNDNGAWYYLEGSGRMLSNTTVDGYRLGANGAWIR</sequence>
<reference evidence="4 5" key="1">
    <citation type="submission" date="2021-07" db="EMBL/GenBank/DDBJ databases">
        <title>Clostridium weizhouense sp. nov., an anaerobic bacterium isolated from activated sludge of Petroleum wastewater.</title>
        <authorList>
            <person name="Li Q."/>
        </authorList>
    </citation>
    <scope>NUCLEOTIDE SEQUENCE [LARGE SCALE GENOMIC DNA]</scope>
    <source>
        <strain evidence="4 5">YB-6</strain>
    </source>
</reference>
<dbReference type="SUPFAM" id="SSF69360">
    <property type="entry name" value="Cell wall binding repeat"/>
    <property type="match status" value="1"/>
</dbReference>
<feature type="repeat" description="Cell wall-binding" evidence="2">
    <location>
        <begin position="652"/>
        <end position="671"/>
    </location>
</feature>
<dbReference type="PROSITE" id="PS51170">
    <property type="entry name" value="CW"/>
    <property type="match status" value="6"/>
</dbReference>
<evidence type="ECO:0000313" key="4">
    <source>
        <dbReference type="EMBL" id="MBW6410249.1"/>
    </source>
</evidence>
<feature type="repeat" description="Cell wall-binding" evidence="2">
    <location>
        <begin position="631"/>
        <end position="650"/>
    </location>
</feature>
<evidence type="ECO:0000256" key="3">
    <source>
        <dbReference type="SAM" id="SignalP"/>
    </source>
</evidence>
<gene>
    <name evidence="4" type="ORF">KYD98_09090</name>
</gene>
<dbReference type="EMBL" id="JAHXPT010000006">
    <property type="protein sequence ID" value="MBW6410249.1"/>
    <property type="molecule type" value="Genomic_DNA"/>
</dbReference>
<dbReference type="InterPro" id="IPR018337">
    <property type="entry name" value="Cell_wall/Cho-bd_repeat"/>
</dbReference>
<protein>
    <submittedName>
        <fullName evidence="4">N-acetylmuramoyl-L-alanine amidase family protein</fullName>
    </submittedName>
</protein>
<dbReference type="Gene3D" id="2.10.270.10">
    <property type="entry name" value="Cholin Binding"/>
    <property type="match status" value="2"/>
</dbReference>
<keyword evidence="1" id="KW-0677">Repeat</keyword>
<dbReference type="Pfam" id="PF19127">
    <property type="entry name" value="Choline_bind_3"/>
    <property type="match status" value="1"/>
</dbReference>
<feature type="chain" id="PRO_5046465525" evidence="3">
    <location>
        <begin position="30"/>
        <end position="771"/>
    </location>
</feature>
<evidence type="ECO:0000313" key="5">
    <source>
        <dbReference type="Proteomes" id="UP001519921"/>
    </source>
</evidence>
<keyword evidence="3" id="KW-0732">Signal</keyword>